<dbReference type="PROSITE" id="PS50056">
    <property type="entry name" value="TYR_PHOSPHATASE_2"/>
    <property type="match status" value="1"/>
</dbReference>
<feature type="domain" description="Tyrosine-protein phosphatase" evidence="6">
    <location>
        <begin position="45"/>
        <end position="188"/>
    </location>
</feature>
<dbReference type="AlphaFoldDB" id="A0A816PR45"/>
<evidence type="ECO:0000313" key="9">
    <source>
        <dbReference type="Proteomes" id="UP000663887"/>
    </source>
</evidence>
<dbReference type="SMART" id="SM00195">
    <property type="entry name" value="DSPc"/>
    <property type="match status" value="1"/>
</dbReference>
<name>A0A816PR45_9BILA</name>
<dbReference type="GO" id="GO:0005737">
    <property type="term" value="C:cytoplasm"/>
    <property type="evidence" value="ECO:0007669"/>
    <property type="project" value="TreeGrafter"/>
</dbReference>
<protein>
    <recommendedName>
        <fullName evidence="2">protein-tyrosine-phosphatase</fullName>
        <ecNumber evidence="2">3.1.3.48</ecNumber>
    </recommendedName>
</protein>
<dbReference type="PANTHER" id="PTHR10159:SF529">
    <property type="entry name" value="TYROSINE-PROTEIN PHOSPHATASE DOMAIN-CONTAINING PROTEIN"/>
    <property type="match status" value="1"/>
</dbReference>
<reference evidence="8" key="1">
    <citation type="submission" date="2021-02" db="EMBL/GenBank/DDBJ databases">
        <authorList>
            <person name="Nowell W R."/>
        </authorList>
    </citation>
    <scope>NUCLEOTIDE SEQUENCE</scope>
</reference>
<dbReference type="CDD" id="cd14498">
    <property type="entry name" value="DSP"/>
    <property type="match status" value="1"/>
</dbReference>
<evidence type="ECO:0000256" key="5">
    <source>
        <dbReference type="SAM" id="MobiDB-lite"/>
    </source>
</evidence>
<comment type="similarity">
    <text evidence="1">Belongs to the protein-tyrosine phosphatase family. Non-receptor class dual specificity subfamily.</text>
</comment>
<dbReference type="Proteomes" id="UP000663887">
    <property type="component" value="Unassembled WGS sequence"/>
</dbReference>
<proteinExistence type="inferred from homology"/>
<dbReference type="SUPFAM" id="SSF52799">
    <property type="entry name" value="(Phosphotyrosine protein) phosphatases II"/>
    <property type="match status" value="1"/>
</dbReference>
<dbReference type="PANTHER" id="PTHR10159">
    <property type="entry name" value="DUAL SPECIFICITY PROTEIN PHOSPHATASE"/>
    <property type="match status" value="1"/>
</dbReference>
<dbReference type="EC" id="3.1.3.48" evidence="2"/>
<dbReference type="InterPro" id="IPR000340">
    <property type="entry name" value="Dual-sp_phosphatase_cat-dom"/>
</dbReference>
<feature type="domain" description="Tyrosine specific protein phosphatases" evidence="7">
    <location>
        <begin position="101"/>
        <end position="166"/>
    </location>
</feature>
<dbReference type="InterPro" id="IPR020422">
    <property type="entry name" value="TYR_PHOSPHATASE_DUAL_dom"/>
</dbReference>
<feature type="region of interest" description="Disordered" evidence="5">
    <location>
        <begin position="192"/>
        <end position="214"/>
    </location>
</feature>
<keyword evidence="3" id="KW-0378">Hydrolase</keyword>
<dbReference type="GO" id="GO:0004725">
    <property type="term" value="F:protein tyrosine phosphatase activity"/>
    <property type="evidence" value="ECO:0007669"/>
    <property type="project" value="UniProtKB-EC"/>
</dbReference>
<evidence type="ECO:0000259" key="7">
    <source>
        <dbReference type="PROSITE" id="PS50056"/>
    </source>
</evidence>
<organism evidence="8 9">
    <name type="scientific">Rotaria magnacalcarata</name>
    <dbReference type="NCBI Taxonomy" id="392030"/>
    <lineage>
        <taxon>Eukaryota</taxon>
        <taxon>Metazoa</taxon>
        <taxon>Spiralia</taxon>
        <taxon>Gnathifera</taxon>
        <taxon>Rotifera</taxon>
        <taxon>Eurotatoria</taxon>
        <taxon>Bdelloidea</taxon>
        <taxon>Philodinida</taxon>
        <taxon>Philodinidae</taxon>
        <taxon>Rotaria</taxon>
    </lineage>
</organism>
<evidence type="ECO:0000256" key="3">
    <source>
        <dbReference type="ARBA" id="ARBA00022801"/>
    </source>
</evidence>
<dbReference type="PROSITE" id="PS00383">
    <property type="entry name" value="TYR_PHOSPHATASE_1"/>
    <property type="match status" value="1"/>
</dbReference>
<feature type="compositionally biased region" description="Polar residues" evidence="5">
    <location>
        <begin position="192"/>
        <end position="204"/>
    </location>
</feature>
<dbReference type="InterPro" id="IPR000387">
    <property type="entry name" value="Tyr_Pase_dom"/>
</dbReference>
<evidence type="ECO:0000313" key="8">
    <source>
        <dbReference type="EMBL" id="CAF2052875.1"/>
    </source>
</evidence>
<evidence type="ECO:0000259" key="6">
    <source>
        <dbReference type="PROSITE" id="PS50054"/>
    </source>
</evidence>
<dbReference type="Gene3D" id="3.90.190.10">
    <property type="entry name" value="Protein tyrosine phosphatase superfamily"/>
    <property type="match status" value="1"/>
</dbReference>
<evidence type="ECO:0000256" key="1">
    <source>
        <dbReference type="ARBA" id="ARBA00008601"/>
    </source>
</evidence>
<evidence type="ECO:0000256" key="2">
    <source>
        <dbReference type="ARBA" id="ARBA00013064"/>
    </source>
</evidence>
<dbReference type="InterPro" id="IPR016130">
    <property type="entry name" value="Tyr_Pase_AS"/>
</dbReference>
<dbReference type="InterPro" id="IPR003595">
    <property type="entry name" value="Tyr_Pase_cat"/>
</dbReference>
<dbReference type="SMART" id="SM00404">
    <property type="entry name" value="PTPc_motif"/>
    <property type="match status" value="1"/>
</dbReference>
<evidence type="ECO:0000256" key="4">
    <source>
        <dbReference type="ARBA" id="ARBA00022912"/>
    </source>
</evidence>
<dbReference type="GO" id="GO:0043409">
    <property type="term" value="P:negative regulation of MAPK cascade"/>
    <property type="evidence" value="ECO:0007669"/>
    <property type="project" value="TreeGrafter"/>
</dbReference>
<gene>
    <name evidence="8" type="ORF">XDN619_LOCUS8923</name>
</gene>
<dbReference type="Pfam" id="PF00782">
    <property type="entry name" value="DSPc"/>
    <property type="match status" value="1"/>
</dbReference>
<dbReference type="EMBL" id="CAJNRG010002998">
    <property type="protein sequence ID" value="CAF2052875.1"/>
    <property type="molecule type" value="Genomic_DNA"/>
</dbReference>
<accession>A0A816PR45</accession>
<sequence length="214" mass="24809">MVERMEYSLTKELNATMEELVCVKRLCALNLKPRGVPSKRPDHRKPSTIIDDFLYHGNIGHAQNIDLLKQLDIQHILNVCDEELNQEILDHFDVLWINIDDDISADIRKHFEQSNNFLHLNQQKGEKVLVHCKMGISRSSAIILAYLMNYRYKNLYAAYDYLLQCRRVALPNAAFFLHLVRYENELSISKTNDSSQLPMESSPGQFDLKTESAN</sequence>
<dbReference type="InterPro" id="IPR029021">
    <property type="entry name" value="Prot-tyrosine_phosphatase-like"/>
</dbReference>
<keyword evidence="4" id="KW-0904">Protein phosphatase</keyword>
<comment type="caution">
    <text evidence="8">The sequence shown here is derived from an EMBL/GenBank/DDBJ whole genome shotgun (WGS) entry which is preliminary data.</text>
</comment>
<dbReference type="PROSITE" id="PS50054">
    <property type="entry name" value="TYR_PHOSPHATASE_DUAL"/>
    <property type="match status" value="1"/>
</dbReference>